<dbReference type="InterPro" id="IPR018062">
    <property type="entry name" value="HTH_AraC-typ_CS"/>
</dbReference>
<dbReference type="RefSeq" id="WP_094780967.1">
    <property type="nucleotide sequence ID" value="NZ_CYGX02000040.1"/>
</dbReference>
<evidence type="ECO:0000256" key="3">
    <source>
        <dbReference type="ARBA" id="ARBA00023163"/>
    </source>
</evidence>
<name>A0A1N7S6Q9_9BURK</name>
<dbReference type="AlphaFoldDB" id="A0A1N7S6Q9"/>
<dbReference type="EMBL" id="CYGX02000040">
    <property type="protein sequence ID" value="SIT43091.1"/>
    <property type="molecule type" value="Genomic_DNA"/>
</dbReference>
<feature type="domain" description="HTH araC/xylS-type" evidence="4">
    <location>
        <begin position="219"/>
        <end position="317"/>
    </location>
</feature>
<keyword evidence="2 5" id="KW-0238">DNA-binding</keyword>
<protein>
    <submittedName>
        <fullName evidence="5">DNA-binding domain-containing protein, AraC-type</fullName>
    </submittedName>
</protein>
<dbReference type="STRING" id="1247936.BN2475_400080"/>
<dbReference type="PANTHER" id="PTHR46796">
    <property type="entry name" value="HTH-TYPE TRANSCRIPTIONAL ACTIVATOR RHAS-RELATED"/>
    <property type="match status" value="1"/>
</dbReference>
<organism evidence="5 6">
    <name type="scientific">Paraburkholderia ribeironis</name>
    <dbReference type="NCBI Taxonomy" id="1247936"/>
    <lineage>
        <taxon>Bacteria</taxon>
        <taxon>Pseudomonadati</taxon>
        <taxon>Pseudomonadota</taxon>
        <taxon>Betaproteobacteria</taxon>
        <taxon>Burkholderiales</taxon>
        <taxon>Burkholderiaceae</taxon>
        <taxon>Paraburkholderia</taxon>
    </lineage>
</organism>
<dbReference type="SUPFAM" id="SSF46689">
    <property type="entry name" value="Homeodomain-like"/>
    <property type="match status" value="2"/>
</dbReference>
<evidence type="ECO:0000313" key="5">
    <source>
        <dbReference type="EMBL" id="SIT43091.1"/>
    </source>
</evidence>
<sequence length="323" mass="34271">MGKIAVTLQQALARRDRDGARRGTTSRVLAQGAGWQVSDRLCTLGPCDQPFEEQHTGVCIAMVVAGSFDYRAAPGRELLTPGALLLGNPGECFECGHRHGVGDRCIAFHYAPGYFERLAADAGVGSGRLNFPRARVASQRAFSPLIARACADASVIAGIDARVNTGTDARVNPGTDADAACDAVWDELAVELAAATLRAAGVATRAAAPVSATANARVAQIVRLIDDTPGEPHTLTSLAAAANLSEFYFLRTFQRVTGVTPHQYLLRTRLRAAALRLQDGGAKIVDIAFDCGFNDLSNFNHAFRAEFAVSPRAWPAQGSARRP</sequence>
<evidence type="ECO:0000259" key="4">
    <source>
        <dbReference type="PROSITE" id="PS01124"/>
    </source>
</evidence>
<keyword evidence="1" id="KW-0805">Transcription regulation</keyword>
<reference evidence="5 6" key="1">
    <citation type="submission" date="2016-12" db="EMBL/GenBank/DDBJ databases">
        <authorList>
            <person name="Song W.-J."/>
            <person name="Kurnit D.M."/>
        </authorList>
    </citation>
    <scope>NUCLEOTIDE SEQUENCE [LARGE SCALE GENOMIC DNA]</scope>
    <source>
        <strain evidence="5 6">STM7296</strain>
    </source>
</reference>
<dbReference type="OrthoDB" id="8890080at2"/>
<evidence type="ECO:0000256" key="1">
    <source>
        <dbReference type="ARBA" id="ARBA00023015"/>
    </source>
</evidence>
<dbReference type="PROSITE" id="PS01124">
    <property type="entry name" value="HTH_ARAC_FAMILY_2"/>
    <property type="match status" value="1"/>
</dbReference>
<keyword evidence="6" id="KW-1185">Reference proteome</keyword>
<dbReference type="SMART" id="SM00342">
    <property type="entry name" value="HTH_ARAC"/>
    <property type="match status" value="1"/>
</dbReference>
<accession>A0A1N7S6Q9</accession>
<dbReference type="InterPro" id="IPR050204">
    <property type="entry name" value="AraC_XylS_family_regulators"/>
</dbReference>
<dbReference type="Pfam" id="PF12833">
    <property type="entry name" value="HTH_18"/>
    <property type="match status" value="1"/>
</dbReference>
<dbReference type="PANTHER" id="PTHR46796:SF14">
    <property type="entry name" value="TRANSCRIPTIONAL REGULATORY PROTEIN"/>
    <property type="match status" value="1"/>
</dbReference>
<dbReference type="Gene3D" id="1.10.10.60">
    <property type="entry name" value="Homeodomain-like"/>
    <property type="match status" value="2"/>
</dbReference>
<dbReference type="InterPro" id="IPR018060">
    <property type="entry name" value="HTH_AraC"/>
</dbReference>
<dbReference type="Proteomes" id="UP000187012">
    <property type="component" value="Unassembled WGS sequence"/>
</dbReference>
<dbReference type="GO" id="GO:0003700">
    <property type="term" value="F:DNA-binding transcription factor activity"/>
    <property type="evidence" value="ECO:0007669"/>
    <property type="project" value="InterPro"/>
</dbReference>
<evidence type="ECO:0000313" key="6">
    <source>
        <dbReference type="Proteomes" id="UP000187012"/>
    </source>
</evidence>
<dbReference type="InterPro" id="IPR009057">
    <property type="entry name" value="Homeodomain-like_sf"/>
</dbReference>
<gene>
    <name evidence="5" type="ORF">BN2475_400080</name>
</gene>
<dbReference type="PROSITE" id="PS00041">
    <property type="entry name" value="HTH_ARAC_FAMILY_1"/>
    <property type="match status" value="1"/>
</dbReference>
<keyword evidence="3" id="KW-0804">Transcription</keyword>
<dbReference type="GO" id="GO:0043565">
    <property type="term" value="F:sequence-specific DNA binding"/>
    <property type="evidence" value="ECO:0007669"/>
    <property type="project" value="InterPro"/>
</dbReference>
<proteinExistence type="predicted"/>
<evidence type="ECO:0000256" key="2">
    <source>
        <dbReference type="ARBA" id="ARBA00023125"/>
    </source>
</evidence>